<dbReference type="InterPro" id="IPR013783">
    <property type="entry name" value="Ig-like_fold"/>
</dbReference>
<dbReference type="PANTHER" id="PTHR43308:SF5">
    <property type="entry name" value="S-LAYER PROTEIN _ PEPTIDOGLYCAN ENDO-BETA-N-ACETYLGLUCOSAMINIDASE"/>
    <property type="match status" value="1"/>
</dbReference>
<evidence type="ECO:0000313" key="3">
    <source>
        <dbReference type="Proteomes" id="UP000003094"/>
    </source>
</evidence>
<dbReference type="InterPro" id="IPR051465">
    <property type="entry name" value="Cell_Envelope_Struct_Comp"/>
</dbReference>
<dbReference type="Gene3D" id="2.60.40.10">
    <property type="entry name" value="Immunoglobulins"/>
    <property type="match status" value="3"/>
</dbReference>
<dbReference type="Pfam" id="PF00395">
    <property type="entry name" value="SLH"/>
    <property type="match status" value="2"/>
</dbReference>
<dbReference type="AlphaFoldDB" id="A0A2R9T1H8"/>
<evidence type="ECO:0000313" key="2">
    <source>
        <dbReference type="EMBL" id="EFU43436.1"/>
    </source>
</evidence>
<gene>
    <name evidence="2" type="ORF">PVOR_03745</name>
</gene>
<dbReference type="EMBL" id="ADHJ01000006">
    <property type="protein sequence ID" value="EFU43436.1"/>
    <property type="molecule type" value="Genomic_DNA"/>
</dbReference>
<dbReference type="SMART" id="SM00060">
    <property type="entry name" value="FN3"/>
    <property type="match status" value="3"/>
</dbReference>
<dbReference type="InterPro" id="IPR046780">
    <property type="entry name" value="aBig_2"/>
</dbReference>
<proteinExistence type="predicted"/>
<dbReference type="InterPro" id="IPR036116">
    <property type="entry name" value="FN3_sf"/>
</dbReference>
<dbReference type="PROSITE" id="PS51272">
    <property type="entry name" value="SLH"/>
    <property type="match status" value="3"/>
</dbReference>
<dbReference type="KEGG" id="pvo:PVOR_03745"/>
<comment type="caution">
    <text evidence="2">The sequence shown here is derived from an EMBL/GenBank/DDBJ whole genome shotgun (WGS) entry which is preliminary data.</text>
</comment>
<protein>
    <submittedName>
        <fullName evidence="2">S-layer domain protein</fullName>
    </submittedName>
</protein>
<sequence>MLELHFLQSDLLEGVIRTILFKNGDKGSHVGVECQTVTKLTGWVKQLKKKIISMIVAALLIVTNMPMAYALSPVAEVYYNAGTSIYDSSDFESQLNDAIKARLIAEGVNPKYVSIMDASADRATVTDTTYVHNGYDSWYIGGPYATRPAVETADYNHVQISNNGGTLTFYGYTSPAYKDYMLTQGSPSGKKIITFDMDESKVDYHSMEGGGFLFNTQIDGNGKLSGYSILYVQGAVKVYKINGVDASALHHETGRDLSSMTGVTSIGSFPKGASTHHSIKIVATDTTLSMWDNGDQIIRNLTLPDVYGNEFGPIVSHIGHGCEIISIFSFDNMKLYSTSSKTLDVAADNILWGTSPLRYVVNINDDPRGDLDGGSNQSNLTNSFNNTGAQYVGVTSATYADIDQTFIDGITGGGLHIHSDKSSADIIQEIADRIADQLITDYKAAILDIEEAESNTDIRFQPGDTKNSVKNNLTLQQDDDVTTVWSSDQPSIIAPDGTVTRPVITQSGTYVTLTATITKDGLTSEKTFTVYVNAADPAPLGTLTAASGNGEVTLKFPALTGASNIVVERSIDGTTFTPVSPLETLDATSTSATVTGLANGETYHFRLNVESGLYDGISNVVQASPSKSLTTLSAVAGSGQVTLNFPALTGASSIVVEQSTDGTTFTPVSPSEPLDAASTSATLTGLTNGETYYFRLNVGSGPYAGVSNVVEASPSEPITTLSAVAGIGQVTLNFPALTGASSIVIERSTDGTIFTPVSPLETLNSDSTSATIAGLSSRETYYFRLIVQSGPHAGVSNVVSVKPHAPAVPEETPPAGNTGVVQQQPAATMKAEVVVSDQANGGKVVQEKITKLVGDNLKVSGKIKSATGQELNLPSIVMNQDGSFTLPKVAAGEYTLSLNVIAPNGEKLAGPAGKLSVDSNGNAKLSVDLVDPYGTILDKVTSQPVAGVNMQLYWADTELNRSKGRVPGTVVQLPELPDFSPNKNHNPQSSSDSGQYGWMVYADGDYYFLGEKNGYIVFDSRNDKREERFGNDSYIKDGVIHVGDTIVKFSFSAQPKVKASGDHRAYMVGYPDGTFQADRGIIRSEMAAILSRLYTAEAGANKVSYSDVTAKHWAMNAITTATHNKWMVGFSDNTFKPKKQITRAEFAQILMNVYQWDAVQESTYTDVTGHWAEKAIATAQEQGLLFDFTEKSFNPNQSITRVEVIRILNQLLDRKPWDIKVEPKWTDVPEGHDYYSDIMEASIPHSFDQLETGIENWKE</sequence>
<feature type="domain" description="SLH" evidence="1">
    <location>
        <begin position="1101"/>
        <end position="1164"/>
    </location>
</feature>
<feature type="domain" description="SLH" evidence="1">
    <location>
        <begin position="1165"/>
        <end position="1222"/>
    </location>
</feature>
<dbReference type="InterPro" id="IPR003961">
    <property type="entry name" value="FN3_dom"/>
</dbReference>
<feature type="domain" description="SLH" evidence="1">
    <location>
        <begin position="1040"/>
        <end position="1100"/>
    </location>
</feature>
<name>A0A2R9T1H8_9BACL</name>
<dbReference type="SUPFAM" id="SSF49265">
    <property type="entry name" value="Fibronectin type III"/>
    <property type="match status" value="1"/>
</dbReference>
<evidence type="ECO:0000259" key="1">
    <source>
        <dbReference type="PROSITE" id="PS51272"/>
    </source>
</evidence>
<dbReference type="Pfam" id="PF20578">
    <property type="entry name" value="aBig_2"/>
    <property type="match status" value="1"/>
</dbReference>
<organism evidence="2 3">
    <name type="scientific">Paenibacillus vortex V453</name>
    <dbReference type="NCBI Taxonomy" id="715225"/>
    <lineage>
        <taxon>Bacteria</taxon>
        <taxon>Bacillati</taxon>
        <taxon>Bacillota</taxon>
        <taxon>Bacilli</taxon>
        <taxon>Bacillales</taxon>
        <taxon>Paenibacillaceae</taxon>
        <taxon>Paenibacillus</taxon>
    </lineage>
</organism>
<dbReference type="InterPro" id="IPR001119">
    <property type="entry name" value="SLH_dom"/>
</dbReference>
<dbReference type="PANTHER" id="PTHR43308">
    <property type="entry name" value="OUTER MEMBRANE PROTEIN ALPHA-RELATED"/>
    <property type="match status" value="1"/>
</dbReference>
<accession>A0A2R9T1H8</accession>
<dbReference type="RefSeq" id="WP_006207680.1">
    <property type="nucleotide sequence ID" value="NZ_ADHJ01000006.1"/>
</dbReference>
<reference evidence="2 3" key="1">
    <citation type="journal article" date="2010" name="BMC Genomics">
        <title>Genome sequence of the pattern forming Paenibacillus vortex bacterium reveals potential for thriving in complex environments.</title>
        <authorList>
            <person name="Sirota-Madi A."/>
            <person name="Olender T."/>
            <person name="Helman Y."/>
            <person name="Ingham C."/>
            <person name="Brainis I."/>
            <person name="Roth D."/>
            <person name="Hagi E."/>
            <person name="Brodsky L."/>
            <person name="Leshkowitz D."/>
            <person name="Galatenko V."/>
            <person name="Nikolaev V."/>
            <person name="Mugasimangalam R.C."/>
            <person name="Bransburg-Zabary S."/>
            <person name="Gutnick D.L."/>
            <person name="Lancet D."/>
            <person name="Ben-Jacob E."/>
        </authorList>
    </citation>
    <scope>NUCLEOTIDE SEQUENCE [LARGE SCALE GENOMIC DNA]</scope>
    <source>
        <strain evidence="2 3">V453</strain>
    </source>
</reference>
<dbReference type="Proteomes" id="UP000003094">
    <property type="component" value="Unassembled WGS sequence"/>
</dbReference>
<keyword evidence="3" id="KW-1185">Reference proteome</keyword>